<comment type="caution">
    <text evidence="10">The sequence shown here is derived from an EMBL/GenBank/DDBJ whole genome shotgun (WGS) entry which is preliminary data.</text>
</comment>
<comment type="function">
    <text evidence="8">Catalyzes the deamination of adenosine to inosine at the wobble position 34 of tRNA(Arg2).</text>
</comment>
<proteinExistence type="inferred from homology"/>
<comment type="catalytic activity">
    <reaction evidence="7 8">
        <text>adenosine(34) in tRNA + H2O + H(+) = inosine(34) in tRNA + NH4(+)</text>
        <dbReference type="Rhea" id="RHEA:43168"/>
        <dbReference type="Rhea" id="RHEA-COMP:10373"/>
        <dbReference type="Rhea" id="RHEA-COMP:10374"/>
        <dbReference type="ChEBI" id="CHEBI:15377"/>
        <dbReference type="ChEBI" id="CHEBI:15378"/>
        <dbReference type="ChEBI" id="CHEBI:28938"/>
        <dbReference type="ChEBI" id="CHEBI:74411"/>
        <dbReference type="ChEBI" id="CHEBI:82852"/>
        <dbReference type="EC" id="3.5.4.33"/>
    </reaction>
</comment>
<evidence type="ECO:0000256" key="2">
    <source>
        <dbReference type="ARBA" id="ARBA00011738"/>
    </source>
</evidence>
<reference evidence="10 11" key="1">
    <citation type="submission" date="2012-01" db="EMBL/GenBank/DDBJ databases">
        <title>The Genome Sequence of Scardovia inopinata F0304.</title>
        <authorList>
            <consortium name="The Broad Institute Genome Sequencing Platform"/>
            <person name="Earl A."/>
            <person name="Ward D."/>
            <person name="Feldgarden M."/>
            <person name="Gevers D."/>
            <person name="Izard J."/>
            <person name="Baranova O.V."/>
            <person name="Blanton J.M."/>
            <person name="Tanner A.C."/>
            <person name="Dewhirst F.E."/>
            <person name="Young S.K."/>
            <person name="Zeng Q."/>
            <person name="Gargeya S."/>
            <person name="Fitzgerald M."/>
            <person name="Haas B."/>
            <person name="Abouelleil A."/>
            <person name="Alvarado L."/>
            <person name="Arachchi H.M."/>
            <person name="Berlin A."/>
            <person name="Chapman S.B."/>
            <person name="Gearin G."/>
            <person name="Goldberg J."/>
            <person name="Griggs A."/>
            <person name="Gujja S."/>
            <person name="Hansen M."/>
            <person name="Heiman D."/>
            <person name="Howarth C."/>
            <person name="Larimer J."/>
            <person name="Lui A."/>
            <person name="MacDonald P.J."/>
            <person name="McCowen C."/>
            <person name="Montmayeur A."/>
            <person name="Murphy C."/>
            <person name="Neiman D."/>
            <person name="Pearson M."/>
            <person name="Priest M."/>
            <person name="Roberts A."/>
            <person name="Saif S."/>
            <person name="Shea T."/>
            <person name="Sisk P."/>
            <person name="Stolte C."/>
            <person name="Sykes S."/>
            <person name="Wortman J."/>
            <person name="Nusbaum C."/>
            <person name="Birren B."/>
        </authorList>
    </citation>
    <scope>NUCLEOTIDE SEQUENCE [LARGE SCALE GENOMIC DNA]</scope>
    <source>
        <strain evidence="10 11">F0304</strain>
    </source>
</reference>
<comment type="cofactor">
    <cofactor evidence="8">
        <name>Zn(2+)</name>
        <dbReference type="ChEBI" id="CHEBI:29105"/>
    </cofactor>
    <text evidence="8">Binds 1 zinc ion per subunit.</text>
</comment>
<dbReference type="GO" id="GO:0052717">
    <property type="term" value="F:tRNA-specific adenosine-34 deaminase activity"/>
    <property type="evidence" value="ECO:0007669"/>
    <property type="project" value="UniProtKB-UniRule"/>
</dbReference>
<feature type="binding site" evidence="8">
    <location>
        <position position="85"/>
    </location>
    <ligand>
        <name>Zn(2+)</name>
        <dbReference type="ChEBI" id="CHEBI:29105"/>
        <note>catalytic</note>
    </ligand>
</feature>
<keyword evidence="6 8" id="KW-0862">Zinc</keyword>
<feature type="active site" description="Proton donor" evidence="8">
    <location>
        <position position="57"/>
    </location>
</feature>
<evidence type="ECO:0000256" key="7">
    <source>
        <dbReference type="ARBA" id="ARBA00048045"/>
    </source>
</evidence>
<dbReference type="GO" id="GO:0008270">
    <property type="term" value="F:zinc ion binding"/>
    <property type="evidence" value="ECO:0007669"/>
    <property type="project" value="UniProtKB-UniRule"/>
</dbReference>
<dbReference type="InterPro" id="IPR002125">
    <property type="entry name" value="CMP_dCMP_dom"/>
</dbReference>
<feature type="binding site" evidence="8">
    <location>
        <position position="88"/>
    </location>
    <ligand>
        <name>Zn(2+)</name>
        <dbReference type="ChEBI" id="CHEBI:29105"/>
        <note>catalytic</note>
    </ligand>
</feature>
<dbReference type="AlphaFoldDB" id="W5IGI4"/>
<feature type="domain" description="CMP/dCMP-type deaminase" evidence="9">
    <location>
        <begin position="3"/>
        <end position="115"/>
    </location>
</feature>
<dbReference type="PROSITE" id="PS51747">
    <property type="entry name" value="CYT_DCMP_DEAMINASES_2"/>
    <property type="match status" value="1"/>
</dbReference>
<dbReference type="PANTHER" id="PTHR11079:SF202">
    <property type="entry name" value="TRNA-SPECIFIC ADENOSINE DEAMINASE"/>
    <property type="match status" value="1"/>
</dbReference>
<evidence type="ECO:0000256" key="1">
    <source>
        <dbReference type="ARBA" id="ARBA00010669"/>
    </source>
</evidence>
<name>W5IGI4_SCAIO</name>
<gene>
    <name evidence="8" type="primary">tadA</name>
    <name evidence="10" type="ORF">HMPREF9020_01033</name>
</gene>
<feature type="binding site" evidence="8">
    <location>
        <position position="55"/>
    </location>
    <ligand>
        <name>Zn(2+)</name>
        <dbReference type="ChEBI" id="CHEBI:29105"/>
        <note>catalytic</note>
    </ligand>
</feature>
<protein>
    <recommendedName>
        <fullName evidence="8">tRNA-specific adenosine deaminase</fullName>
        <ecNumber evidence="8">3.5.4.33</ecNumber>
    </recommendedName>
</protein>
<dbReference type="InterPro" id="IPR016193">
    <property type="entry name" value="Cytidine_deaminase-like"/>
</dbReference>
<evidence type="ECO:0000256" key="5">
    <source>
        <dbReference type="ARBA" id="ARBA00022801"/>
    </source>
</evidence>
<keyword evidence="4 8" id="KW-0479">Metal-binding</keyword>
<keyword evidence="11" id="KW-1185">Reference proteome</keyword>
<dbReference type="RefSeq" id="WP_006293416.1">
    <property type="nucleotide sequence ID" value="NZ_GG770226.1"/>
</dbReference>
<dbReference type="PROSITE" id="PS00903">
    <property type="entry name" value="CYT_DCMP_DEAMINASES_1"/>
    <property type="match status" value="1"/>
</dbReference>
<evidence type="ECO:0000313" key="10">
    <source>
        <dbReference type="EMBL" id="EFG25965.1"/>
    </source>
</evidence>
<dbReference type="HAMAP" id="MF_00972">
    <property type="entry name" value="tRNA_aden_deaminase"/>
    <property type="match status" value="1"/>
</dbReference>
<evidence type="ECO:0000256" key="6">
    <source>
        <dbReference type="ARBA" id="ARBA00022833"/>
    </source>
</evidence>
<dbReference type="EC" id="3.5.4.33" evidence="8"/>
<accession>W5IGI4</accession>
<dbReference type="eggNOG" id="COG0590">
    <property type="taxonomic scope" value="Bacteria"/>
</dbReference>
<evidence type="ECO:0000256" key="3">
    <source>
        <dbReference type="ARBA" id="ARBA00022694"/>
    </source>
</evidence>
<dbReference type="GO" id="GO:0002100">
    <property type="term" value="P:tRNA wobble adenosine to inosine editing"/>
    <property type="evidence" value="ECO:0007669"/>
    <property type="project" value="UniProtKB-UniRule"/>
</dbReference>
<evidence type="ECO:0000256" key="8">
    <source>
        <dbReference type="HAMAP-Rule" id="MF_00972"/>
    </source>
</evidence>
<evidence type="ECO:0000313" key="11">
    <source>
        <dbReference type="Proteomes" id="UP000005777"/>
    </source>
</evidence>
<dbReference type="EMBL" id="ADCX01000006">
    <property type="protein sequence ID" value="EFG25965.1"/>
    <property type="molecule type" value="Genomic_DNA"/>
</dbReference>
<comment type="similarity">
    <text evidence="1">Belongs to the cytidine and deoxycytidylate deaminase family. ADAT2 subfamily.</text>
</comment>
<dbReference type="Proteomes" id="UP000005777">
    <property type="component" value="Unassembled WGS sequence"/>
</dbReference>
<dbReference type="InterPro" id="IPR028883">
    <property type="entry name" value="tRNA_aden_deaminase"/>
</dbReference>
<keyword evidence="3 8" id="KW-0819">tRNA processing</keyword>
<dbReference type="SUPFAM" id="SSF53927">
    <property type="entry name" value="Cytidine deaminase-like"/>
    <property type="match status" value="1"/>
</dbReference>
<sequence>MNSPYYEAMGVALENARKSADFDEIPVGAVVLNSEGAVLAAERNHREEKADPFSHAEIEVMREAARVRESWNFEDCTLVVTMEPCPMCAGAIVSAHMGRVVFGAWDEKMGALGSVWDIARDPHVGFRPEVFGGVRADECAEILREFFEEKRQ</sequence>
<evidence type="ECO:0000259" key="9">
    <source>
        <dbReference type="PROSITE" id="PS51747"/>
    </source>
</evidence>
<dbReference type="InterPro" id="IPR016192">
    <property type="entry name" value="APOBEC/CMP_deaminase_Zn-bd"/>
</dbReference>
<organism evidence="10 11">
    <name type="scientific">Scardovia inopinata F0304</name>
    <dbReference type="NCBI Taxonomy" id="641146"/>
    <lineage>
        <taxon>Bacteria</taxon>
        <taxon>Bacillati</taxon>
        <taxon>Actinomycetota</taxon>
        <taxon>Actinomycetes</taxon>
        <taxon>Bifidobacteriales</taxon>
        <taxon>Bifidobacteriaceae</taxon>
        <taxon>Scardovia</taxon>
    </lineage>
</organism>
<keyword evidence="5 8" id="KW-0378">Hydrolase</keyword>
<dbReference type="Pfam" id="PF00383">
    <property type="entry name" value="dCMP_cyt_deam_1"/>
    <property type="match status" value="1"/>
</dbReference>
<evidence type="ECO:0000256" key="4">
    <source>
        <dbReference type="ARBA" id="ARBA00022723"/>
    </source>
</evidence>
<comment type="subunit">
    <text evidence="2 8">Homodimer.</text>
</comment>
<dbReference type="CDD" id="cd01285">
    <property type="entry name" value="nucleoside_deaminase"/>
    <property type="match status" value="1"/>
</dbReference>
<dbReference type="HOGENOM" id="CLU_025810_3_2_11"/>
<dbReference type="PANTHER" id="PTHR11079">
    <property type="entry name" value="CYTOSINE DEAMINASE FAMILY MEMBER"/>
    <property type="match status" value="1"/>
</dbReference>
<dbReference type="Gene3D" id="3.40.140.10">
    <property type="entry name" value="Cytidine Deaminase, domain 2"/>
    <property type="match status" value="1"/>
</dbReference>